<organism evidence="2 3">
    <name type="scientific">Colletotrichum zoysiae</name>
    <dbReference type="NCBI Taxonomy" id="1216348"/>
    <lineage>
        <taxon>Eukaryota</taxon>
        <taxon>Fungi</taxon>
        <taxon>Dikarya</taxon>
        <taxon>Ascomycota</taxon>
        <taxon>Pezizomycotina</taxon>
        <taxon>Sordariomycetes</taxon>
        <taxon>Hypocreomycetidae</taxon>
        <taxon>Glomerellales</taxon>
        <taxon>Glomerellaceae</taxon>
        <taxon>Colletotrichum</taxon>
        <taxon>Colletotrichum graminicola species complex</taxon>
    </lineage>
</organism>
<reference evidence="2" key="1">
    <citation type="submission" date="2021-06" db="EMBL/GenBank/DDBJ databases">
        <title>Comparative genomics, transcriptomics and evolutionary studies reveal genomic signatures of adaptation to plant cell wall in hemibiotrophic fungi.</title>
        <authorList>
            <consortium name="DOE Joint Genome Institute"/>
            <person name="Baroncelli R."/>
            <person name="Diaz J.F."/>
            <person name="Benocci T."/>
            <person name="Peng M."/>
            <person name="Battaglia E."/>
            <person name="Haridas S."/>
            <person name="Andreopoulos W."/>
            <person name="Labutti K."/>
            <person name="Pangilinan J."/>
            <person name="Floch G.L."/>
            <person name="Makela M.R."/>
            <person name="Henrissat B."/>
            <person name="Grigoriev I.V."/>
            <person name="Crouch J.A."/>
            <person name="De Vries R.P."/>
            <person name="Sukno S.A."/>
            <person name="Thon M.R."/>
        </authorList>
    </citation>
    <scope>NUCLEOTIDE SEQUENCE</scope>
    <source>
        <strain evidence="2">MAFF235873</strain>
    </source>
</reference>
<feature type="compositionally biased region" description="Low complexity" evidence="1">
    <location>
        <begin position="209"/>
        <end position="226"/>
    </location>
</feature>
<dbReference type="EMBL" id="MU842999">
    <property type="protein sequence ID" value="KAK2023455.1"/>
    <property type="molecule type" value="Genomic_DNA"/>
</dbReference>
<feature type="region of interest" description="Disordered" evidence="1">
    <location>
        <begin position="190"/>
        <end position="229"/>
    </location>
</feature>
<evidence type="ECO:0000313" key="3">
    <source>
        <dbReference type="Proteomes" id="UP001232148"/>
    </source>
</evidence>
<sequence>NLYPAQSSSPASTKLHPSVLISVSTSPATLLSSSSISRVQNTRTRPSSLIRASLSRTICTAAVSSSAPPSRPSAPASAVPNPSRTSLSTSGPTAASTWPRISSANRPRSNSKLSCTPCATRSRTSSRSRIRAASGLIHAPLRIRTSPSMSTLRLETPDDGGDGEHDDDDNGDDAGLVSVSTTRRRVTARLLSGVRKAEGTGSGEDSPSTPKTGVPGRRPGVGVTGREGTCSGTRAACESSARMSVEVRGRRAVRPRVKGGRVLRGIPWLTSRKNGSVSITSAGISRSRTLTRSVPSAAGRFVEGFLAIGIAVSGTVSGAVSGAVSGE</sequence>
<name>A0AAD9H734_9PEZI</name>
<keyword evidence="3" id="KW-1185">Reference proteome</keyword>
<comment type="caution">
    <text evidence="2">The sequence shown here is derived from an EMBL/GenBank/DDBJ whole genome shotgun (WGS) entry which is preliminary data.</text>
</comment>
<gene>
    <name evidence="2" type="ORF">LX32DRAFT_600774</name>
</gene>
<accession>A0AAD9H734</accession>
<protein>
    <submittedName>
        <fullName evidence="2">Uncharacterized protein</fullName>
    </submittedName>
</protein>
<dbReference type="AlphaFoldDB" id="A0AAD9H734"/>
<feature type="compositionally biased region" description="Polar residues" evidence="1">
    <location>
        <begin position="85"/>
        <end position="114"/>
    </location>
</feature>
<feature type="non-terminal residue" evidence="2">
    <location>
        <position position="1"/>
    </location>
</feature>
<feature type="compositionally biased region" description="Low complexity" evidence="1">
    <location>
        <begin position="63"/>
        <end position="84"/>
    </location>
</feature>
<proteinExistence type="predicted"/>
<dbReference type="Proteomes" id="UP001232148">
    <property type="component" value="Unassembled WGS sequence"/>
</dbReference>
<evidence type="ECO:0000256" key="1">
    <source>
        <dbReference type="SAM" id="MobiDB-lite"/>
    </source>
</evidence>
<evidence type="ECO:0000313" key="2">
    <source>
        <dbReference type="EMBL" id="KAK2023455.1"/>
    </source>
</evidence>
<feature type="compositionally biased region" description="Acidic residues" evidence="1">
    <location>
        <begin position="157"/>
        <end position="172"/>
    </location>
</feature>
<feature type="region of interest" description="Disordered" evidence="1">
    <location>
        <begin position="63"/>
        <end position="177"/>
    </location>
</feature>